<sequence length="229" mass="25846">MPSSIHNPIVIVAGASGLVGSCVMQHLLAQPSIQSVYSLTRRASGFPHPKLTEWIDAQLNITQWDDSQPRPTYGVIALGTTLKQAGSKQALEKIDFDLVCQVAKTMKMLGVIRLAVVSSYGANPTSRSHYLRCKGRMEEAIRRQGFEHVTFVRPGPLKGQRKTLRLNEIWLQRVMAIGRFFLWGRLKNLIPIDADSVAQAMLYQLFDYSDQRVSILHSQDIHQMLKKYQ</sequence>
<reference evidence="3" key="1">
    <citation type="submission" date="2017-02" db="EMBL/GenBank/DDBJ databases">
        <authorList>
            <person name="Varghese N."/>
            <person name="Submissions S."/>
        </authorList>
    </citation>
    <scope>NUCLEOTIDE SEQUENCE [LARGE SCALE GENOMIC DNA]</scope>
    <source>
        <strain evidence="3">DSM 19608</strain>
    </source>
</reference>
<feature type="domain" description="NAD(P)-binding" evidence="1">
    <location>
        <begin position="14"/>
        <end position="162"/>
    </location>
</feature>
<dbReference type="PANTHER" id="PTHR14097">
    <property type="entry name" value="OXIDOREDUCTASE HTATIP2"/>
    <property type="match status" value="1"/>
</dbReference>
<dbReference type="Gene3D" id="3.40.50.720">
    <property type="entry name" value="NAD(P)-binding Rossmann-like Domain"/>
    <property type="match status" value="1"/>
</dbReference>
<dbReference type="OrthoDB" id="9798632at2"/>
<dbReference type="EMBL" id="FUXB01000002">
    <property type="protein sequence ID" value="SJZ46865.1"/>
    <property type="molecule type" value="Genomic_DNA"/>
</dbReference>
<dbReference type="InterPro" id="IPR036291">
    <property type="entry name" value="NAD(P)-bd_dom_sf"/>
</dbReference>
<organism evidence="2 3">
    <name type="scientific">Vibrio cincinnatiensis DSM 19608</name>
    <dbReference type="NCBI Taxonomy" id="1123491"/>
    <lineage>
        <taxon>Bacteria</taxon>
        <taxon>Pseudomonadati</taxon>
        <taxon>Pseudomonadota</taxon>
        <taxon>Gammaproteobacteria</taxon>
        <taxon>Vibrionales</taxon>
        <taxon>Vibrionaceae</taxon>
        <taxon>Vibrio</taxon>
    </lineage>
</organism>
<evidence type="ECO:0000313" key="2">
    <source>
        <dbReference type="EMBL" id="SJZ46865.1"/>
    </source>
</evidence>
<dbReference type="Proteomes" id="UP000190834">
    <property type="component" value="Unassembled WGS sequence"/>
</dbReference>
<dbReference type="SUPFAM" id="SSF51735">
    <property type="entry name" value="NAD(P)-binding Rossmann-fold domains"/>
    <property type="match status" value="1"/>
</dbReference>
<dbReference type="PANTHER" id="PTHR14097:SF7">
    <property type="entry name" value="OXIDOREDUCTASE HTATIP2"/>
    <property type="match status" value="1"/>
</dbReference>
<dbReference type="RefSeq" id="WP_078924768.1">
    <property type="nucleotide sequence ID" value="NZ_FUXB01000002.1"/>
</dbReference>
<dbReference type="GeneID" id="70583434"/>
<gene>
    <name evidence="2" type="ORF">SAMN02745782_00345</name>
</gene>
<dbReference type="InterPro" id="IPR016040">
    <property type="entry name" value="NAD(P)-bd_dom"/>
</dbReference>
<evidence type="ECO:0000259" key="1">
    <source>
        <dbReference type="Pfam" id="PF13460"/>
    </source>
</evidence>
<dbReference type="Pfam" id="PF13460">
    <property type="entry name" value="NAD_binding_10"/>
    <property type="match status" value="1"/>
</dbReference>
<dbReference type="STRING" id="1123491.SAMN02745782_00345"/>
<protein>
    <submittedName>
        <fullName evidence="2">NAD(P)H-binding</fullName>
    </submittedName>
</protein>
<proteinExistence type="predicted"/>
<evidence type="ECO:0000313" key="3">
    <source>
        <dbReference type="Proteomes" id="UP000190834"/>
    </source>
</evidence>
<keyword evidence="3" id="KW-1185">Reference proteome</keyword>
<dbReference type="AlphaFoldDB" id="A0A1T4KWP9"/>
<name>A0A1T4KWP9_VIBCI</name>
<accession>A0A1T4KWP9</accession>